<protein>
    <recommendedName>
        <fullName evidence="2">Secretion system C-terminal sorting domain-containing protein</fullName>
    </recommendedName>
</protein>
<dbReference type="Pfam" id="PF18962">
    <property type="entry name" value="Por_Secre_tail"/>
    <property type="match status" value="1"/>
</dbReference>
<evidence type="ECO:0000313" key="3">
    <source>
        <dbReference type="EMBL" id="PWH86838.1"/>
    </source>
</evidence>
<dbReference type="NCBIfam" id="TIGR04183">
    <property type="entry name" value="Por_Secre_tail"/>
    <property type="match status" value="1"/>
</dbReference>
<dbReference type="InterPro" id="IPR026444">
    <property type="entry name" value="Secre_tail"/>
</dbReference>
<evidence type="ECO:0000256" key="1">
    <source>
        <dbReference type="ARBA" id="ARBA00022729"/>
    </source>
</evidence>
<reference evidence="3 4" key="2">
    <citation type="submission" date="2018-05" db="EMBL/GenBank/DDBJ databases">
        <authorList>
            <person name="Lanie J.A."/>
            <person name="Ng W.-L."/>
            <person name="Kazmierczak K.M."/>
            <person name="Andrzejewski T.M."/>
            <person name="Davidsen T.M."/>
            <person name="Wayne K.J."/>
            <person name="Tettelin H."/>
            <person name="Glass J.I."/>
            <person name="Rusch D."/>
            <person name="Podicherti R."/>
            <person name="Tsui H.-C.T."/>
            <person name="Winkler M.E."/>
        </authorList>
    </citation>
    <scope>NUCLEOTIDE SEQUENCE [LARGE SCALE GENOMIC DNA]</scope>
    <source>
        <strain evidence="3 4">C305</strain>
    </source>
</reference>
<organism evidence="3 4">
    <name type="scientific">Brumimicrobium oceani</name>
    <dbReference type="NCBI Taxonomy" id="2100725"/>
    <lineage>
        <taxon>Bacteria</taxon>
        <taxon>Pseudomonadati</taxon>
        <taxon>Bacteroidota</taxon>
        <taxon>Flavobacteriia</taxon>
        <taxon>Flavobacteriales</taxon>
        <taxon>Crocinitomicaceae</taxon>
        <taxon>Brumimicrobium</taxon>
    </lineage>
</organism>
<dbReference type="AlphaFoldDB" id="A0A2U2XGA7"/>
<reference evidence="3 4" key="1">
    <citation type="submission" date="2018-05" db="EMBL/GenBank/DDBJ databases">
        <title>Brumimicrobium oceani sp. nov., isolated from coastal sediment.</title>
        <authorList>
            <person name="Kou Y."/>
        </authorList>
    </citation>
    <scope>NUCLEOTIDE SEQUENCE [LARGE SCALE GENOMIC DNA]</scope>
    <source>
        <strain evidence="3 4">C305</strain>
    </source>
</reference>
<proteinExistence type="predicted"/>
<dbReference type="OrthoDB" id="866189at2"/>
<evidence type="ECO:0000313" key="4">
    <source>
        <dbReference type="Proteomes" id="UP000245370"/>
    </source>
</evidence>
<keyword evidence="4" id="KW-1185">Reference proteome</keyword>
<feature type="domain" description="Secretion system C-terminal sorting" evidence="2">
    <location>
        <begin position="288"/>
        <end position="357"/>
    </location>
</feature>
<name>A0A2U2XGA7_9FLAO</name>
<comment type="caution">
    <text evidence="3">The sequence shown here is derived from an EMBL/GenBank/DDBJ whole genome shotgun (WGS) entry which is preliminary data.</text>
</comment>
<dbReference type="Proteomes" id="UP000245370">
    <property type="component" value="Unassembled WGS sequence"/>
</dbReference>
<dbReference type="EMBL" id="QFRJ01000001">
    <property type="protein sequence ID" value="PWH86838.1"/>
    <property type="molecule type" value="Genomic_DNA"/>
</dbReference>
<dbReference type="RefSeq" id="WP_109357918.1">
    <property type="nucleotide sequence ID" value="NZ_QFRJ01000001.1"/>
</dbReference>
<keyword evidence="1" id="KW-0732">Signal</keyword>
<accession>A0A2U2XGA7</accession>
<gene>
    <name evidence="3" type="ORF">DIT68_00830</name>
</gene>
<evidence type="ECO:0000259" key="2">
    <source>
        <dbReference type="Pfam" id="PF18962"/>
    </source>
</evidence>
<dbReference type="Gene3D" id="2.40.360.20">
    <property type="match status" value="1"/>
</dbReference>
<sequence>MKIYIISAFTFLSFGLKSQITINETDFLQSGDSVGISTSTNLAIDFSTTGPNSTWDFSGLTETEYLYEKAKSMSSAGFIINIQFGPFAPTEYRASYFQNFDGLPMEDLTSFLPIQINSINRMIKIDNNKLSVPGYSLETQGQVIGFKSDTIETAYEFPINYGDIYSSTGYTDINLSPAAEARIKMNRKRQSEVDGYGQITTPDGTYDALRIKHVVNEMDSIYIELGPIQQWIPINRTNSEYEWWAKNKKRPVLKVETETIAGNEVPTRITYINSPPVGLDHNTLETKVYPNPTDKILNIESVEVIDSVKVFSTDGRQVFEQETSGMMVTLDLSNLTPGVYTVQAISQKAQSFKSIVIK</sequence>